<dbReference type="GO" id="GO:0016747">
    <property type="term" value="F:acyltransferase activity, transferring groups other than amino-acyl groups"/>
    <property type="evidence" value="ECO:0007669"/>
    <property type="project" value="InterPro"/>
</dbReference>
<dbReference type="PANTHER" id="PTHR43072">
    <property type="entry name" value="N-ACETYLTRANSFERASE"/>
    <property type="match status" value="1"/>
</dbReference>
<feature type="domain" description="N-acetyltransferase" evidence="1">
    <location>
        <begin position="8"/>
        <end position="153"/>
    </location>
</feature>
<dbReference type="InterPro" id="IPR000182">
    <property type="entry name" value="GNAT_dom"/>
</dbReference>
<dbReference type="Proteomes" id="UP000179441">
    <property type="component" value="Unassembled WGS sequence"/>
</dbReference>
<dbReference type="AlphaFoldDB" id="A0A1S1LSX2"/>
<reference evidence="2 3" key="1">
    <citation type="submission" date="2016-10" db="EMBL/GenBank/DDBJ databases">
        <title>Evaluation of Human, Veterinary and Environmental Mycobacterium chelonae Isolates by Core Genome Phylogenomic Analysis, Targeted Gene Comparison, and Anti-microbial Susceptibility Patterns: A Tale of Mistaken Identities.</title>
        <authorList>
            <person name="Fogelson S.B."/>
            <person name="Camus A.C."/>
            <person name="Lorenz W."/>
            <person name="Vasireddy R."/>
            <person name="Vasireddy S."/>
            <person name="Smith T."/>
            <person name="Brown-Elliott B.A."/>
            <person name="Wallace R.J.Jr."/>
            <person name="Hasan N.A."/>
            <person name="Reischl U."/>
            <person name="Sanchez S."/>
        </authorList>
    </citation>
    <scope>NUCLEOTIDE SEQUENCE [LARGE SCALE GENOMIC DNA]</scope>
    <source>
        <strain evidence="2 3">15518</strain>
    </source>
</reference>
<dbReference type="EMBL" id="MLIS01000046">
    <property type="protein sequence ID" value="OHU75894.1"/>
    <property type="molecule type" value="Genomic_DNA"/>
</dbReference>
<dbReference type="SUPFAM" id="SSF55729">
    <property type="entry name" value="Acyl-CoA N-acyltransferases (Nat)"/>
    <property type="match status" value="1"/>
</dbReference>
<keyword evidence="3" id="KW-1185">Reference proteome</keyword>
<dbReference type="PROSITE" id="PS51186">
    <property type="entry name" value="GNAT"/>
    <property type="match status" value="1"/>
</dbReference>
<dbReference type="PIRSF" id="PIRSF037663">
    <property type="entry name" value="Acetyltransf_GNAT_prd"/>
    <property type="match status" value="1"/>
</dbReference>
<gene>
    <name evidence="2" type="ORF">BKG84_25880</name>
</gene>
<dbReference type="InterPro" id="IPR017255">
    <property type="entry name" value="AcTrfase_GNAT_prd"/>
</dbReference>
<sequence length="153" mass="16581">MQALESSVVVRCASPSDYPVIIAVVDHWWGRSVASSLPRLFLDHFFATSLIAESDGALAGFVIGFHSPSVPEVAYIHFMGVAPEHRGKGLARAMYVRFFAQATAAGCSTVRAITSTSNEPSIDFHRNAGFVVSEPVADYNGPGSHRVIFERRV</sequence>
<dbReference type="Gene3D" id="3.40.630.30">
    <property type="match status" value="1"/>
</dbReference>
<dbReference type="RefSeq" id="WP_070916823.1">
    <property type="nucleotide sequence ID" value="NZ_MLIR01000012.1"/>
</dbReference>
<dbReference type="InterPro" id="IPR016181">
    <property type="entry name" value="Acyl_CoA_acyltransferase"/>
</dbReference>
<evidence type="ECO:0000313" key="3">
    <source>
        <dbReference type="Proteomes" id="UP000179441"/>
    </source>
</evidence>
<organism evidence="2 3">
    <name type="scientific">Mycobacteroides chelonae</name>
    <name type="common">Mycobacterium chelonae</name>
    <dbReference type="NCBI Taxonomy" id="1774"/>
    <lineage>
        <taxon>Bacteria</taxon>
        <taxon>Bacillati</taxon>
        <taxon>Actinomycetota</taxon>
        <taxon>Actinomycetes</taxon>
        <taxon>Mycobacteriales</taxon>
        <taxon>Mycobacteriaceae</taxon>
        <taxon>Mycobacteroides</taxon>
    </lineage>
</organism>
<accession>A0A1S1LSX2</accession>
<evidence type="ECO:0000259" key="1">
    <source>
        <dbReference type="PROSITE" id="PS51186"/>
    </source>
</evidence>
<proteinExistence type="predicted"/>
<comment type="caution">
    <text evidence="2">The sequence shown here is derived from an EMBL/GenBank/DDBJ whole genome shotgun (WGS) entry which is preliminary data.</text>
</comment>
<protein>
    <submittedName>
        <fullName evidence="2">GNAT family N-acetyltransferase</fullName>
    </submittedName>
</protein>
<keyword evidence="2" id="KW-0808">Transferase</keyword>
<evidence type="ECO:0000313" key="2">
    <source>
        <dbReference type="EMBL" id="OHU75894.1"/>
    </source>
</evidence>
<dbReference type="CDD" id="cd04301">
    <property type="entry name" value="NAT_SF"/>
    <property type="match status" value="1"/>
</dbReference>
<dbReference type="PANTHER" id="PTHR43072:SF36">
    <property type="entry name" value="RIBOSOMAL-PROTEIN-ALANINE ACETYLTRANSFERASE"/>
    <property type="match status" value="1"/>
</dbReference>
<name>A0A1S1LSX2_MYCCH</name>
<dbReference type="Pfam" id="PF00583">
    <property type="entry name" value="Acetyltransf_1"/>
    <property type="match status" value="1"/>
</dbReference>